<evidence type="ECO:0000256" key="5">
    <source>
        <dbReference type="ARBA" id="ARBA00022989"/>
    </source>
</evidence>
<dbReference type="GO" id="GO:0016020">
    <property type="term" value="C:membrane"/>
    <property type="evidence" value="ECO:0007669"/>
    <property type="project" value="UniProtKB-SubCell"/>
</dbReference>
<dbReference type="Proteomes" id="UP001190700">
    <property type="component" value="Unassembled WGS sequence"/>
</dbReference>
<evidence type="ECO:0000256" key="2">
    <source>
        <dbReference type="ARBA" id="ARBA00022676"/>
    </source>
</evidence>
<accession>A0AAE0EQB9</accession>
<gene>
    <name evidence="10" type="ORF">CYMTET_53153</name>
</gene>
<dbReference type="SUPFAM" id="SSF53448">
    <property type="entry name" value="Nucleotide-diphospho-sugar transferases"/>
    <property type="match status" value="1"/>
</dbReference>
<evidence type="ECO:0000313" key="10">
    <source>
        <dbReference type="EMBL" id="KAK3236721.1"/>
    </source>
</evidence>
<keyword evidence="3" id="KW-0808">Transferase</keyword>
<evidence type="ECO:0000256" key="4">
    <source>
        <dbReference type="ARBA" id="ARBA00022692"/>
    </source>
</evidence>
<reference evidence="10 11" key="1">
    <citation type="journal article" date="2015" name="Genome Biol. Evol.">
        <title>Comparative Genomics of a Bacterivorous Green Alga Reveals Evolutionary Causalities and Consequences of Phago-Mixotrophic Mode of Nutrition.</title>
        <authorList>
            <person name="Burns J.A."/>
            <person name="Paasch A."/>
            <person name="Narechania A."/>
            <person name="Kim E."/>
        </authorList>
    </citation>
    <scope>NUCLEOTIDE SEQUENCE [LARGE SCALE GENOMIC DNA]</scope>
    <source>
        <strain evidence="10 11">PLY_AMNH</strain>
    </source>
</reference>
<feature type="compositionally biased region" description="Basic and acidic residues" evidence="7">
    <location>
        <begin position="1"/>
        <end position="18"/>
    </location>
</feature>
<keyword evidence="11" id="KW-1185">Reference proteome</keyword>
<dbReference type="PANTHER" id="PTHR43867">
    <property type="entry name" value="CELLULOSE SYNTHASE CATALYTIC SUBUNIT A [UDP-FORMING]"/>
    <property type="match status" value="1"/>
</dbReference>
<dbReference type="AlphaFoldDB" id="A0AAE0EQB9"/>
<evidence type="ECO:0000256" key="7">
    <source>
        <dbReference type="SAM" id="MobiDB-lite"/>
    </source>
</evidence>
<keyword evidence="6 8" id="KW-0472">Membrane</keyword>
<evidence type="ECO:0000256" key="1">
    <source>
        <dbReference type="ARBA" id="ARBA00004141"/>
    </source>
</evidence>
<dbReference type="EMBL" id="LGRX02034885">
    <property type="protein sequence ID" value="KAK3236721.1"/>
    <property type="molecule type" value="Genomic_DNA"/>
</dbReference>
<dbReference type="Gene3D" id="3.90.550.10">
    <property type="entry name" value="Spore Coat Polysaccharide Biosynthesis Protein SpsA, Chain A"/>
    <property type="match status" value="1"/>
</dbReference>
<evidence type="ECO:0000256" key="3">
    <source>
        <dbReference type="ARBA" id="ARBA00022679"/>
    </source>
</evidence>
<evidence type="ECO:0000256" key="8">
    <source>
        <dbReference type="SAM" id="Phobius"/>
    </source>
</evidence>
<keyword evidence="5 8" id="KW-1133">Transmembrane helix</keyword>
<comment type="subcellular location">
    <subcellularLocation>
        <location evidence="1">Membrane</location>
        <topology evidence="1">Multi-pass membrane protein</topology>
    </subcellularLocation>
</comment>
<evidence type="ECO:0000256" key="6">
    <source>
        <dbReference type="ARBA" id="ARBA00023136"/>
    </source>
</evidence>
<evidence type="ECO:0000259" key="9">
    <source>
        <dbReference type="Pfam" id="PF13632"/>
    </source>
</evidence>
<name>A0AAE0EQB9_9CHLO</name>
<feature type="compositionally biased region" description="Basic and acidic residues" evidence="7">
    <location>
        <begin position="66"/>
        <end position="106"/>
    </location>
</feature>
<dbReference type="Pfam" id="PF13632">
    <property type="entry name" value="Glyco_trans_2_3"/>
    <property type="match status" value="1"/>
</dbReference>
<protein>
    <recommendedName>
        <fullName evidence="9">Glycosyltransferase 2-like domain-containing protein</fullName>
    </recommendedName>
</protein>
<feature type="transmembrane region" description="Helical" evidence="8">
    <location>
        <begin position="563"/>
        <end position="589"/>
    </location>
</feature>
<dbReference type="PANTHER" id="PTHR43867:SF2">
    <property type="entry name" value="CELLULOSE SYNTHASE CATALYTIC SUBUNIT A [UDP-FORMING]"/>
    <property type="match status" value="1"/>
</dbReference>
<feature type="transmembrane region" description="Helical" evidence="8">
    <location>
        <begin position="734"/>
        <end position="757"/>
    </location>
</feature>
<feature type="region of interest" description="Disordered" evidence="7">
    <location>
        <begin position="1"/>
        <end position="119"/>
    </location>
</feature>
<sequence length="999" mass="114354">MSDQQSEKEEPARSEAADPVKTSVTTEGKEQPLATDELAPGESKSINSSTEQDVQERRRRGSRKHTREEIEEARKRKAERDLAKAERERKRKIKEERLRKKEAKEKKNNKKKRIDEHKKELTQQAYEEEEKLIRMAAFGPPRKCEYQPNVPLKYGEDGEGDIVDVGPGAYKIDCATDTPPSDPGKVDRTQHILAMRLTQGVERPPLPGQTAFRFFFCAQMFVAVVYCLYRVSTFLNNWTTFVFFWLEFPFYMWNFISSWCKWTNSDNCGWTPSLSQVSQIFKEEDWPVISMTIPTYDETPGILQPVIEGACQMDWPREKLWLWVCDDGGRKEIRALTVMIDEKFGMQGMLKYIGRRKLPGVPHHAKAGNLNNIFQKEPGHPDRIIGQFIAVFDADMKPHPQFLHRVVPLFYYYNPEKCMFHANHIALVQTPQCFTNVVESDWLDHHQGAWYHGNLCGWDYHEAIPFCGSNACLRIETILGLPNNGIPYGSITEDLHTSLQFMVQGWRSRYVREKLGFGVAPLNFGDTIDQRSRWTTGALQMVDMEWYNLLTHPTMPVKIKVCFWMLGGSPYLMLCGILATLILVACIFFSNHTIAGGPLIALPDDAWTLPASLHIHYAGMSTGAMTFAMQQLSCLFSPGTIPLFLRWRSGTSFITYVPCCVFALWCTWRGEKTPFKTTDKGGGDIMLWAGSFHDPANYFHVWYLIILFGAMLWGLVAIVDRWDLVLVYHHVLEWTWIVFNIVTSYDVIFLLTVPLPIQDQWEGERRAKSPLYLDPPRLNPRRMDLMQMYPEKYLNDLRKNFNPINVWPDPLMTVYPPMPGFEVSGYGSIKPYPQMEFAEPWLYQSLEVERGDPFWDEMLCNPSYHEFENVDISVIPEARVKKELKELDFATLALVDCGLLAAPVVDLDEEEAIRKDSEPVAGSSDSEPEETAPLMGASDSTTTRLLPGAEARADQGSRQGFLTRPQDEPAPWQRTGGKVDTAAWKGKLKRSDDDDSETA</sequence>
<feature type="domain" description="Glycosyltransferase 2-like" evidence="9">
    <location>
        <begin position="389"/>
        <end position="588"/>
    </location>
</feature>
<comment type="caution">
    <text evidence="10">The sequence shown here is derived from an EMBL/GenBank/DDBJ whole genome shotgun (WGS) entry which is preliminary data.</text>
</comment>
<proteinExistence type="predicted"/>
<keyword evidence="2" id="KW-0328">Glycosyltransferase</keyword>
<dbReference type="InterPro" id="IPR050321">
    <property type="entry name" value="Glycosyltr_2/OpgH_subfam"/>
</dbReference>
<dbReference type="GO" id="GO:0016757">
    <property type="term" value="F:glycosyltransferase activity"/>
    <property type="evidence" value="ECO:0007669"/>
    <property type="project" value="UniProtKB-KW"/>
</dbReference>
<feature type="transmembrane region" description="Helical" evidence="8">
    <location>
        <begin position="701"/>
        <end position="722"/>
    </location>
</feature>
<dbReference type="InterPro" id="IPR001173">
    <property type="entry name" value="Glyco_trans_2-like"/>
</dbReference>
<evidence type="ECO:0000313" key="11">
    <source>
        <dbReference type="Proteomes" id="UP001190700"/>
    </source>
</evidence>
<organism evidence="10 11">
    <name type="scientific">Cymbomonas tetramitiformis</name>
    <dbReference type="NCBI Taxonomy" id="36881"/>
    <lineage>
        <taxon>Eukaryota</taxon>
        <taxon>Viridiplantae</taxon>
        <taxon>Chlorophyta</taxon>
        <taxon>Pyramimonadophyceae</taxon>
        <taxon>Pyramimonadales</taxon>
        <taxon>Pyramimonadaceae</taxon>
        <taxon>Cymbomonas</taxon>
    </lineage>
</organism>
<feature type="region of interest" description="Disordered" evidence="7">
    <location>
        <begin position="910"/>
        <end position="999"/>
    </location>
</feature>
<dbReference type="InterPro" id="IPR029044">
    <property type="entry name" value="Nucleotide-diphossugar_trans"/>
</dbReference>
<keyword evidence="4 8" id="KW-0812">Transmembrane</keyword>